<sequence>MRDCNFYFPTNNKAAVTITSALYDRRALDCTAPLALVNSLSHLHYLINTSTRIRELVSKDGGFERLMRILRNTSVKSQRVMNVWKWSLTFNCLVAAGIRGTYEIRMGLVN</sequence>
<dbReference type="EMBL" id="JANBPY010001146">
    <property type="protein sequence ID" value="KAJ1961397.1"/>
    <property type="molecule type" value="Genomic_DNA"/>
</dbReference>
<dbReference type="GO" id="GO:0007163">
    <property type="term" value="P:establishment or maintenance of cell polarity"/>
    <property type="evidence" value="ECO:0007669"/>
    <property type="project" value="TreeGrafter"/>
</dbReference>
<accession>A0A9W8ASY5</accession>
<dbReference type="PANTHER" id="PTHR47442">
    <property type="entry name" value="MYND-TYPE ZINC FINGER PROTEIN MUB1"/>
    <property type="match status" value="1"/>
</dbReference>
<evidence type="ECO:0000313" key="2">
    <source>
        <dbReference type="Proteomes" id="UP001150925"/>
    </source>
</evidence>
<dbReference type="InterPro" id="IPR051664">
    <property type="entry name" value="MYND-type_zinc_finger"/>
</dbReference>
<dbReference type="OrthoDB" id="5594178at2759"/>
<dbReference type="Proteomes" id="UP001150925">
    <property type="component" value="Unassembled WGS sequence"/>
</dbReference>
<protein>
    <submittedName>
        <fullName evidence="1">Uncharacterized protein</fullName>
    </submittedName>
</protein>
<gene>
    <name evidence="1" type="ORF">IWQ62_003886</name>
</gene>
<reference evidence="1" key="1">
    <citation type="submission" date="2022-07" db="EMBL/GenBank/DDBJ databases">
        <title>Phylogenomic reconstructions and comparative analyses of Kickxellomycotina fungi.</title>
        <authorList>
            <person name="Reynolds N.K."/>
            <person name="Stajich J.E."/>
            <person name="Barry K."/>
            <person name="Grigoriev I.V."/>
            <person name="Crous P."/>
            <person name="Smith M.E."/>
        </authorList>
    </citation>
    <scope>NUCLEOTIDE SEQUENCE</scope>
    <source>
        <strain evidence="1">RSA 1196</strain>
    </source>
</reference>
<proteinExistence type="predicted"/>
<organism evidence="1 2">
    <name type="scientific">Dispira parvispora</name>
    <dbReference type="NCBI Taxonomy" id="1520584"/>
    <lineage>
        <taxon>Eukaryota</taxon>
        <taxon>Fungi</taxon>
        <taxon>Fungi incertae sedis</taxon>
        <taxon>Zoopagomycota</taxon>
        <taxon>Kickxellomycotina</taxon>
        <taxon>Dimargaritomycetes</taxon>
        <taxon>Dimargaritales</taxon>
        <taxon>Dimargaritaceae</taxon>
        <taxon>Dispira</taxon>
    </lineage>
</organism>
<dbReference type="AlphaFoldDB" id="A0A9W8ASY5"/>
<keyword evidence="2" id="KW-1185">Reference proteome</keyword>
<evidence type="ECO:0000313" key="1">
    <source>
        <dbReference type="EMBL" id="KAJ1961397.1"/>
    </source>
</evidence>
<name>A0A9W8ASY5_9FUNG</name>
<dbReference type="PANTHER" id="PTHR47442:SF1">
    <property type="entry name" value="MYND-TYPE ZINC FINGER PROTEIN MUB1"/>
    <property type="match status" value="1"/>
</dbReference>
<dbReference type="GO" id="GO:0006511">
    <property type="term" value="P:ubiquitin-dependent protein catabolic process"/>
    <property type="evidence" value="ECO:0007669"/>
    <property type="project" value="TreeGrafter"/>
</dbReference>
<feature type="non-terminal residue" evidence="1">
    <location>
        <position position="110"/>
    </location>
</feature>
<dbReference type="GO" id="GO:1990304">
    <property type="term" value="C:MUB1-RAD6-UBR2 ubiquitin ligase complex"/>
    <property type="evidence" value="ECO:0007669"/>
    <property type="project" value="TreeGrafter"/>
</dbReference>
<comment type="caution">
    <text evidence="1">The sequence shown here is derived from an EMBL/GenBank/DDBJ whole genome shotgun (WGS) entry which is preliminary data.</text>
</comment>